<dbReference type="RefSeq" id="XP_009552725.1">
    <property type="nucleotide sequence ID" value="XM_009554430.1"/>
</dbReference>
<protein>
    <submittedName>
        <fullName evidence="2">Uncharacterized protein</fullName>
    </submittedName>
</protein>
<accession>W4JP42</accession>
<evidence type="ECO:0000256" key="1">
    <source>
        <dbReference type="SAM" id="MobiDB-lite"/>
    </source>
</evidence>
<dbReference type="GeneID" id="20671656"/>
<name>W4JP42_HETIT</name>
<proteinExistence type="predicted"/>
<feature type="compositionally biased region" description="Basic and acidic residues" evidence="1">
    <location>
        <begin position="50"/>
        <end position="59"/>
    </location>
</feature>
<dbReference type="KEGG" id="hir:HETIRDRAFT_331448"/>
<evidence type="ECO:0000313" key="3">
    <source>
        <dbReference type="Proteomes" id="UP000030671"/>
    </source>
</evidence>
<dbReference type="AlphaFoldDB" id="W4JP42"/>
<gene>
    <name evidence="2" type="ORF">HETIRDRAFT_331448</name>
</gene>
<feature type="region of interest" description="Disordered" evidence="1">
    <location>
        <begin position="33"/>
        <end position="59"/>
    </location>
</feature>
<keyword evidence="3" id="KW-1185">Reference proteome</keyword>
<evidence type="ECO:0000313" key="2">
    <source>
        <dbReference type="EMBL" id="ETW75293.1"/>
    </source>
</evidence>
<dbReference type="HOGENOM" id="CLU_2961067_0_0_1"/>
<dbReference type="Proteomes" id="UP000030671">
    <property type="component" value="Unassembled WGS sequence"/>
</dbReference>
<dbReference type="InParanoid" id="W4JP42"/>
<reference evidence="2 3" key="1">
    <citation type="journal article" date="2012" name="New Phytol.">
        <title>Insight into trade-off between wood decay and parasitism from the genome of a fungal forest pathogen.</title>
        <authorList>
            <person name="Olson A."/>
            <person name="Aerts A."/>
            <person name="Asiegbu F."/>
            <person name="Belbahri L."/>
            <person name="Bouzid O."/>
            <person name="Broberg A."/>
            <person name="Canback B."/>
            <person name="Coutinho P.M."/>
            <person name="Cullen D."/>
            <person name="Dalman K."/>
            <person name="Deflorio G."/>
            <person name="van Diepen L.T."/>
            <person name="Dunand C."/>
            <person name="Duplessis S."/>
            <person name="Durling M."/>
            <person name="Gonthier P."/>
            <person name="Grimwood J."/>
            <person name="Fossdal C.G."/>
            <person name="Hansson D."/>
            <person name="Henrissat B."/>
            <person name="Hietala A."/>
            <person name="Himmelstrand K."/>
            <person name="Hoffmeister D."/>
            <person name="Hogberg N."/>
            <person name="James T.Y."/>
            <person name="Karlsson M."/>
            <person name="Kohler A."/>
            <person name="Kues U."/>
            <person name="Lee Y.H."/>
            <person name="Lin Y.C."/>
            <person name="Lind M."/>
            <person name="Lindquist E."/>
            <person name="Lombard V."/>
            <person name="Lucas S."/>
            <person name="Lunden K."/>
            <person name="Morin E."/>
            <person name="Murat C."/>
            <person name="Park J."/>
            <person name="Raffaello T."/>
            <person name="Rouze P."/>
            <person name="Salamov A."/>
            <person name="Schmutz J."/>
            <person name="Solheim H."/>
            <person name="Stahlberg J."/>
            <person name="Velez H."/>
            <person name="de Vries R.P."/>
            <person name="Wiebenga A."/>
            <person name="Woodward S."/>
            <person name="Yakovlev I."/>
            <person name="Garbelotto M."/>
            <person name="Martin F."/>
            <person name="Grigoriev I.V."/>
            <person name="Stenlid J."/>
        </authorList>
    </citation>
    <scope>NUCLEOTIDE SEQUENCE [LARGE SCALE GENOMIC DNA]</scope>
    <source>
        <strain evidence="2 3">TC 32-1</strain>
    </source>
</reference>
<organism evidence="2 3">
    <name type="scientific">Heterobasidion irregulare (strain TC 32-1)</name>
    <dbReference type="NCBI Taxonomy" id="747525"/>
    <lineage>
        <taxon>Eukaryota</taxon>
        <taxon>Fungi</taxon>
        <taxon>Dikarya</taxon>
        <taxon>Basidiomycota</taxon>
        <taxon>Agaricomycotina</taxon>
        <taxon>Agaricomycetes</taxon>
        <taxon>Russulales</taxon>
        <taxon>Bondarzewiaceae</taxon>
        <taxon>Heterobasidion</taxon>
        <taxon>Heterobasidion annosum species complex</taxon>
    </lineage>
</organism>
<sequence length="59" mass="6648">MLACSWIRAVAEARTQYDARSCMSMPEMLILRNPTEAATASRRPRSGNSESKDDLWTLT</sequence>
<dbReference type="EMBL" id="KI925466">
    <property type="protein sequence ID" value="ETW75293.1"/>
    <property type="molecule type" value="Genomic_DNA"/>
</dbReference>